<keyword evidence="9 10" id="KW-0464">Manganese</keyword>
<reference evidence="12 13" key="1">
    <citation type="submission" date="2019-03" db="EMBL/GenBank/DDBJ databases">
        <title>Genomic Encyclopedia of Type Strains, Phase IV (KMG-IV): sequencing the most valuable type-strain genomes for metagenomic binning, comparative biology and taxonomic classification.</title>
        <authorList>
            <person name="Goeker M."/>
        </authorList>
    </citation>
    <scope>NUCLEOTIDE SEQUENCE [LARGE SCALE GENOMIC DNA]</scope>
    <source>
        <strain evidence="12 13">DSM 19580</strain>
    </source>
</reference>
<comment type="similarity">
    <text evidence="10">Belongs to the LpxH family.</text>
</comment>
<keyword evidence="8 10" id="KW-0472">Membrane</keyword>
<dbReference type="InterPro" id="IPR010138">
    <property type="entry name" value="UDP-diacylglucosamine_Hdrlase"/>
</dbReference>
<keyword evidence="3 10" id="KW-0997">Cell inner membrane</keyword>
<comment type="function">
    <text evidence="10">Hydrolyzes the pyrophosphate bond of UDP-2,3-diacylglucosamine to yield 2,3-diacylglucosamine 1-phosphate (lipid X) and UMP by catalyzing the attack of water at the alpha-P atom. Involved in the biosynthesis of lipid A, a phosphorylated glycolipid that anchors the lipopolysaccharide to the outer membrane of the cell.</text>
</comment>
<dbReference type="GO" id="GO:0030145">
    <property type="term" value="F:manganese ion binding"/>
    <property type="evidence" value="ECO:0007669"/>
    <property type="project" value="UniProtKB-UniRule"/>
</dbReference>
<evidence type="ECO:0000256" key="7">
    <source>
        <dbReference type="ARBA" id="ARBA00023098"/>
    </source>
</evidence>
<feature type="binding site" evidence="10">
    <location>
        <position position="197"/>
    </location>
    <ligand>
        <name>Mn(2+)</name>
        <dbReference type="ChEBI" id="CHEBI:29035"/>
        <label>1</label>
    </ligand>
</feature>
<feature type="binding site" evidence="10">
    <location>
        <position position="114"/>
    </location>
    <ligand>
        <name>Mn(2+)</name>
        <dbReference type="ChEBI" id="CHEBI:29035"/>
        <label>2</label>
    </ligand>
</feature>
<keyword evidence="6 10" id="KW-0378">Hydrolase</keyword>
<sequence length="244" mass="27326">MSTLFVGDIHLNEQEPAITAGFLHFLRHQAAKADALYILGDLFEVWIGDDDPAPLHQMIAGALSELNRKGVPCYFIHGNRDFLLGRRFAAASGMTLLPELQRLTLEGHRIVTLHGDTLCIDDDAYQRFRRRVHQKWLQRLFLALPLTWRLRIAGKLRANSSRANSGKSAEIMDVNPGAVIRTLVAMEVDWMIHGHTHRPAVHRLVTPAGEAHRAVLGAWHHQGSMVRVSADGIELIEFPFGSTD</sequence>
<dbReference type="EMBL" id="SMCR01000007">
    <property type="protein sequence ID" value="TCV94466.1"/>
    <property type="molecule type" value="Genomic_DNA"/>
</dbReference>
<keyword evidence="4 10" id="KW-0441">Lipid A biosynthesis</keyword>
<feature type="binding site" evidence="10">
    <location>
        <position position="160"/>
    </location>
    <ligand>
        <name>substrate</name>
    </ligand>
</feature>
<dbReference type="Proteomes" id="UP000295719">
    <property type="component" value="Unassembled WGS sequence"/>
</dbReference>
<dbReference type="GO" id="GO:0019897">
    <property type="term" value="C:extrinsic component of plasma membrane"/>
    <property type="evidence" value="ECO:0007669"/>
    <property type="project" value="UniProtKB-UniRule"/>
</dbReference>
<dbReference type="InterPro" id="IPR004843">
    <property type="entry name" value="Calcineurin-like_PHP"/>
</dbReference>
<evidence type="ECO:0000256" key="8">
    <source>
        <dbReference type="ARBA" id="ARBA00023136"/>
    </source>
</evidence>
<comment type="catalytic activity">
    <reaction evidence="10">
        <text>UDP-2-N,3-O-bis[(3R)-3-hydroxytetradecanoyl]-alpha-D-glucosamine + H2O = 2-N,3-O-bis[(3R)-3-hydroxytetradecanoyl]-alpha-D-glucosaminyl 1-phosphate + UMP + 2 H(+)</text>
        <dbReference type="Rhea" id="RHEA:25213"/>
        <dbReference type="ChEBI" id="CHEBI:15377"/>
        <dbReference type="ChEBI" id="CHEBI:15378"/>
        <dbReference type="ChEBI" id="CHEBI:57865"/>
        <dbReference type="ChEBI" id="CHEBI:57957"/>
        <dbReference type="ChEBI" id="CHEBI:78847"/>
        <dbReference type="EC" id="3.6.1.54"/>
    </reaction>
</comment>
<evidence type="ECO:0000256" key="6">
    <source>
        <dbReference type="ARBA" id="ARBA00022801"/>
    </source>
</evidence>
<feature type="binding site" evidence="10">
    <location>
        <position position="8"/>
    </location>
    <ligand>
        <name>Mn(2+)</name>
        <dbReference type="ChEBI" id="CHEBI:29035"/>
        <label>1</label>
    </ligand>
</feature>
<keyword evidence="2 10" id="KW-0444">Lipid biosynthesis</keyword>
<dbReference type="GO" id="GO:0009245">
    <property type="term" value="P:lipid A biosynthetic process"/>
    <property type="evidence" value="ECO:0007669"/>
    <property type="project" value="UniProtKB-UniRule"/>
</dbReference>
<feature type="binding site" evidence="10">
    <location>
        <position position="122"/>
    </location>
    <ligand>
        <name>substrate</name>
    </ligand>
</feature>
<feature type="binding site" evidence="10">
    <location>
        <begin position="79"/>
        <end position="80"/>
    </location>
    <ligand>
        <name>substrate</name>
    </ligand>
</feature>
<feature type="binding site" evidence="10">
    <location>
        <position position="41"/>
    </location>
    <ligand>
        <name>Mn(2+)</name>
        <dbReference type="ChEBI" id="CHEBI:29035"/>
        <label>1</label>
    </ligand>
</feature>
<dbReference type="RefSeq" id="WP_131866288.1">
    <property type="nucleotide sequence ID" value="NZ_SMCR01000007.1"/>
</dbReference>
<comment type="cofactor">
    <cofactor evidence="10">
        <name>Mn(2+)</name>
        <dbReference type="ChEBI" id="CHEBI:29035"/>
    </cofactor>
    <text evidence="10">Binds 2 Mn(2+) ions per subunit in a binuclear metal center.</text>
</comment>
<dbReference type="UniPathway" id="UPA00359">
    <property type="reaction ID" value="UER00480"/>
</dbReference>
<comment type="caution">
    <text evidence="12">The sequence shown here is derived from an EMBL/GenBank/DDBJ whole genome shotgun (WGS) entry which is preliminary data.</text>
</comment>
<feature type="binding site" evidence="10">
    <location>
        <position position="79"/>
    </location>
    <ligand>
        <name>Mn(2+)</name>
        <dbReference type="ChEBI" id="CHEBI:29035"/>
        <label>2</label>
    </ligand>
</feature>
<dbReference type="PANTHER" id="PTHR34990">
    <property type="entry name" value="UDP-2,3-DIACYLGLUCOSAMINE HYDROLASE-RELATED"/>
    <property type="match status" value="1"/>
</dbReference>
<feature type="binding site" evidence="10">
    <location>
        <position position="10"/>
    </location>
    <ligand>
        <name>Mn(2+)</name>
        <dbReference type="ChEBI" id="CHEBI:29035"/>
        <label>1</label>
    </ligand>
</feature>
<feature type="binding site" evidence="10">
    <location>
        <position position="164"/>
    </location>
    <ligand>
        <name>substrate</name>
    </ligand>
</feature>
<dbReference type="OrthoDB" id="9783283at2"/>
<dbReference type="Gene3D" id="3.60.21.10">
    <property type="match status" value="1"/>
</dbReference>
<comment type="subcellular location">
    <subcellularLocation>
        <location evidence="10">Cell inner membrane</location>
        <topology evidence="10">Peripheral membrane protein</topology>
        <orientation evidence="10">Cytoplasmic side</orientation>
    </subcellularLocation>
</comment>
<name>A0A4R3YQ43_9GAMM</name>
<feature type="binding site" evidence="10">
    <location>
        <position position="167"/>
    </location>
    <ligand>
        <name>substrate</name>
    </ligand>
</feature>
<evidence type="ECO:0000259" key="11">
    <source>
        <dbReference type="Pfam" id="PF00149"/>
    </source>
</evidence>
<feature type="binding site" evidence="10">
    <location>
        <position position="195"/>
    </location>
    <ligand>
        <name>substrate</name>
    </ligand>
</feature>
<evidence type="ECO:0000256" key="9">
    <source>
        <dbReference type="ARBA" id="ARBA00023211"/>
    </source>
</evidence>
<accession>A0A4R3YQ43</accession>
<evidence type="ECO:0000313" key="12">
    <source>
        <dbReference type="EMBL" id="TCV94466.1"/>
    </source>
</evidence>
<keyword evidence="1 10" id="KW-1003">Cell membrane</keyword>
<dbReference type="PANTHER" id="PTHR34990:SF1">
    <property type="entry name" value="UDP-2,3-DIACYLGLUCOSAMINE HYDROLASE"/>
    <property type="match status" value="1"/>
</dbReference>
<evidence type="ECO:0000256" key="3">
    <source>
        <dbReference type="ARBA" id="ARBA00022519"/>
    </source>
</evidence>
<dbReference type="InterPro" id="IPR043461">
    <property type="entry name" value="LpxH-like"/>
</dbReference>
<feature type="binding site" evidence="10">
    <location>
        <position position="195"/>
    </location>
    <ligand>
        <name>Mn(2+)</name>
        <dbReference type="ChEBI" id="CHEBI:29035"/>
        <label>2</label>
    </ligand>
</feature>
<evidence type="ECO:0000256" key="4">
    <source>
        <dbReference type="ARBA" id="ARBA00022556"/>
    </source>
</evidence>
<organism evidence="12 13">
    <name type="scientific">Biostraticola tofi</name>
    <dbReference type="NCBI Taxonomy" id="466109"/>
    <lineage>
        <taxon>Bacteria</taxon>
        <taxon>Pseudomonadati</taxon>
        <taxon>Pseudomonadota</taxon>
        <taxon>Gammaproteobacteria</taxon>
        <taxon>Enterobacterales</taxon>
        <taxon>Bruguierivoracaceae</taxon>
        <taxon>Biostraticola</taxon>
    </lineage>
</organism>
<keyword evidence="13" id="KW-1185">Reference proteome</keyword>
<keyword evidence="7 10" id="KW-0443">Lipid metabolism</keyword>
<dbReference type="Pfam" id="PF00149">
    <property type="entry name" value="Metallophos"/>
    <property type="match status" value="1"/>
</dbReference>
<evidence type="ECO:0000256" key="10">
    <source>
        <dbReference type="HAMAP-Rule" id="MF_00575"/>
    </source>
</evidence>
<dbReference type="HAMAP" id="MF_00575">
    <property type="entry name" value="LpxH"/>
    <property type="match status" value="1"/>
</dbReference>
<feature type="domain" description="Calcineurin-like phosphoesterase" evidence="11">
    <location>
        <begin position="1"/>
        <end position="199"/>
    </location>
</feature>
<evidence type="ECO:0000256" key="2">
    <source>
        <dbReference type="ARBA" id="ARBA00022516"/>
    </source>
</evidence>
<evidence type="ECO:0000256" key="1">
    <source>
        <dbReference type="ARBA" id="ARBA00022475"/>
    </source>
</evidence>
<evidence type="ECO:0000313" key="13">
    <source>
        <dbReference type="Proteomes" id="UP000295719"/>
    </source>
</evidence>
<dbReference type="AlphaFoldDB" id="A0A4R3YQ43"/>
<proteinExistence type="inferred from homology"/>
<keyword evidence="5 10" id="KW-0479">Metal-binding</keyword>
<gene>
    <name evidence="10" type="primary">lpxH</name>
    <name evidence="12" type="ORF">EDC52_107209</name>
</gene>
<feature type="binding site" evidence="10">
    <location>
        <position position="41"/>
    </location>
    <ligand>
        <name>Mn(2+)</name>
        <dbReference type="ChEBI" id="CHEBI:29035"/>
        <label>2</label>
    </ligand>
</feature>
<comment type="pathway">
    <text evidence="10">Glycolipid biosynthesis; lipid IV(A) biosynthesis; lipid IV(A) from (3R)-3-hydroxytetradecanoyl-[acyl-carrier-protein] and UDP-N-acetyl-alpha-D-glucosamine: step 4/6.</text>
</comment>
<dbReference type="SUPFAM" id="SSF56300">
    <property type="entry name" value="Metallo-dependent phosphatases"/>
    <property type="match status" value="1"/>
</dbReference>
<dbReference type="GO" id="GO:0008758">
    <property type="term" value="F:UDP-2,3-diacylglucosamine hydrolase activity"/>
    <property type="evidence" value="ECO:0007669"/>
    <property type="project" value="UniProtKB-UniRule"/>
</dbReference>
<evidence type="ECO:0000256" key="5">
    <source>
        <dbReference type="ARBA" id="ARBA00022723"/>
    </source>
</evidence>
<dbReference type="CDD" id="cd07398">
    <property type="entry name" value="MPP_YbbF-LpxH"/>
    <property type="match status" value="1"/>
</dbReference>
<dbReference type="NCBIfam" id="TIGR01854">
    <property type="entry name" value="lipid_A_lpxH"/>
    <property type="match status" value="1"/>
</dbReference>
<dbReference type="NCBIfam" id="NF003743">
    <property type="entry name" value="PRK05340.1"/>
    <property type="match status" value="1"/>
</dbReference>
<dbReference type="GO" id="GO:0005737">
    <property type="term" value="C:cytoplasm"/>
    <property type="evidence" value="ECO:0007669"/>
    <property type="project" value="InterPro"/>
</dbReference>
<dbReference type="EC" id="3.6.1.54" evidence="10"/>
<dbReference type="InterPro" id="IPR029052">
    <property type="entry name" value="Metallo-depent_PP-like"/>
</dbReference>
<protein>
    <recommendedName>
        <fullName evidence="10">UDP-2,3-diacylglucosamine hydrolase</fullName>
        <ecNumber evidence="10">3.6.1.54</ecNumber>
    </recommendedName>
    <alternativeName>
        <fullName evidence="10">UDP-2,3-diacylglucosamine diphosphatase</fullName>
    </alternativeName>
</protein>